<feature type="transmembrane region" description="Helical" evidence="1">
    <location>
        <begin position="146"/>
        <end position="177"/>
    </location>
</feature>
<evidence type="ECO:0000256" key="1">
    <source>
        <dbReference type="SAM" id="Phobius"/>
    </source>
</evidence>
<organism evidence="3 4">
    <name type="scientific">Eiseniibacteriota bacterium</name>
    <dbReference type="NCBI Taxonomy" id="2212470"/>
    <lineage>
        <taxon>Bacteria</taxon>
        <taxon>Candidatus Eiseniibacteriota</taxon>
    </lineage>
</organism>
<gene>
    <name evidence="3" type="ORF">E6K79_02460</name>
</gene>
<protein>
    <submittedName>
        <fullName evidence="3">DUF4126 domain-containing protein</fullName>
    </submittedName>
</protein>
<dbReference type="AlphaFoldDB" id="A0A538TRM3"/>
<evidence type="ECO:0000313" key="4">
    <source>
        <dbReference type="Proteomes" id="UP000317691"/>
    </source>
</evidence>
<feature type="transmembrane region" description="Helical" evidence="1">
    <location>
        <begin position="46"/>
        <end position="64"/>
    </location>
</feature>
<keyword evidence="1" id="KW-1133">Transmembrane helix</keyword>
<dbReference type="InterPro" id="IPR025196">
    <property type="entry name" value="DUF4126"/>
</dbReference>
<evidence type="ECO:0000259" key="2">
    <source>
        <dbReference type="Pfam" id="PF13548"/>
    </source>
</evidence>
<accession>A0A538TRM3</accession>
<dbReference type="EMBL" id="VBOZ01000009">
    <property type="protein sequence ID" value="TMQ66235.1"/>
    <property type="molecule type" value="Genomic_DNA"/>
</dbReference>
<dbReference type="Pfam" id="PF13548">
    <property type="entry name" value="DUF4126"/>
    <property type="match status" value="1"/>
</dbReference>
<keyword evidence="1" id="KW-0812">Transmembrane</keyword>
<evidence type="ECO:0000313" key="3">
    <source>
        <dbReference type="EMBL" id="TMQ66235.1"/>
    </source>
</evidence>
<feature type="domain" description="DUF4126" evidence="2">
    <location>
        <begin position="7"/>
        <end position="176"/>
    </location>
</feature>
<sequence>MSAHLVGLTLGASFAAGLNLYATVATLGLLERFGVVTLPPSLHPLAHPVVIGVALFLYAVEFFADKIPYVDTAWDTLHTFIRPPAAAILAYAAVAGVPEPWRIVAALVAGGVALTSHGTKATTRAAVNTSPEPISNWVLSVGEDGLAIALAWLAAAHPLLTLGIVVALMALSIWIFVKVARYFRRLFRDTAARKRQTVP</sequence>
<reference evidence="3 4" key="1">
    <citation type="journal article" date="2019" name="Nat. Microbiol.">
        <title>Mediterranean grassland soil C-N compound turnover is dependent on rainfall and depth, and is mediated by genomically divergent microorganisms.</title>
        <authorList>
            <person name="Diamond S."/>
            <person name="Andeer P.F."/>
            <person name="Li Z."/>
            <person name="Crits-Christoph A."/>
            <person name="Burstein D."/>
            <person name="Anantharaman K."/>
            <person name="Lane K.R."/>
            <person name="Thomas B.C."/>
            <person name="Pan C."/>
            <person name="Northen T.R."/>
            <person name="Banfield J.F."/>
        </authorList>
    </citation>
    <scope>NUCLEOTIDE SEQUENCE [LARGE SCALE GENOMIC DNA]</scope>
    <source>
        <strain evidence="3">WS_9</strain>
    </source>
</reference>
<keyword evidence="1" id="KW-0472">Membrane</keyword>
<comment type="caution">
    <text evidence="3">The sequence shown here is derived from an EMBL/GenBank/DDBJ whole genome shotgun (WGS) entry which is preliminary data.</text>
</comment>
<proteinExistence type="predicted"/>
<dbReference type="Proteomes" id="UP000317691">
    <property type="component" value="Unassembled WGS sequence"/>
</dbReference>
<name>A0A538TRM3_UNCEI</name>